<name>A0ABR1K8S8_9AGAR</name>
<dbReference type="EMBL" id="JBANRG010000001">
    <property type="protein sequence ID" value="KAK7472607.1"/>
    <property type="molecule type" value="Genomic_DNA"/>
</dbReference>
<dbReference type="Proteomes" id="UP001498398">
    <property type="component" value="Unassembled WGS sequence"/>
</dbReference>
<accession>A0ABR1K8S8</accession>
<reference evidence="3 4" key="1">
    <citation type="submission" date="2024-01" db="EMBL/GenBank/DDBJ databases">
        <title>A draft genome for the cacao thread blight pathogen Marasmiellus scandens.</title>
        <authorList>
            <person name="Baruah I.K."/>
            <person name="Leung J."/>
            <person name="Bukari Y."/>
            <person name="Amoako-Attah I."/>
            <person name="Meinhardt L.W."/>
            <person name="Bailey B.A."/>
            <person name="Cohen S.P."/>
        </authorList>
    </citation>
    <scope>NUCLEOTIDE SEQUENCE [LARGE SCALE GENOMIC DNA]</scope>
    <source>
        <strain evidence="3 4">GH-19</strain>
    </source>
</reference>
<evidence type="ECO:0000313" key="3">
    <source>
        <dbReference type="EMBL" id="KAK7472607.1"/>
    </source>
</evidence>
<feature type="coiled-coil region" evidence="1">
    <location>
        <begin position="269"/>
        <end position="317"/>
    </location>
</feature>
<comment type="caution">
    <text evidence="3">The sequence shown here is derived from an EMBL/GenBank/DDBJ whole genome shotgun (WGS) entry which is preliminary data.</text>
</comment>
<protein>
    <submittedName>
        <fullName evidence="3">Uncharacterized protein</fullName>
    </submittedName>
</protein>
<evidence type="ECO:0000256" key="2">
    <source>
        <dbReference type="SAM" id="MobiDB-lite"/>
    </source>
</evidence>
<keyword evidence="1" id="KW-0175">Coiled coil</keyword>
<feature type="coiled-coil region" evidence="1">
    <location>
        <begin position="546"/>
        <end position="587"/>
    </location>
</feature>
<feature type="region of interest" description="Disordered" evidence="2">
    <location>
        <begin position="1"/>
        <end position="65"/>
    </location>
</feature>
<feature type="compositionally biased region" description="Basic and acidic residues" evidence="2">
    <location>
        <begin position="14"/>
        <end position="49"/>
    </location>
</feature>
<evidence type="ECO:0000313" key="4">
    <source>
        <dbReference type="Proteomes" id="UP001498398"/>
    </source>
</evidence>
<feature type="coiled-coil region" evidence="1">
    <location>
        <begin position="143"/>
        <end position="227"/>
    </location>
</feature>
<sequence>MLFSDSKPGPSAHETNERKRAPDTKRAVQSEPDRGVLHKKRFDDLDKMHVSNRPRSQTLHSPINKLHSEIERLKLDLARSQKTNAELNDRLEKQKKHTAAQDHGIDELKRAALTDKAEIKDLGVKLRLSEHQRSQTVAKQGDMNEVKKALSSLEARRRDEVKERERTISEFEKALAAEKKKRESMDAQLKDVKAKCGTEVAEMKETIKSLKEQVARALDETQNVEERANTAERGFANCDKMLAQVTDLYGVLSKTSVPKVVHEQFQHQYAALQIRNNRVSRQLANSESQVAELVRLVRQGKEQREALRHALRSAEEEISFYSSVARDRQDDPHAVDFSLYDRFANILYEAQSSEKQDKCSILQFTLEQASFFDHEYHDLLWAYSEAEGELKEMTSARDVFEVQTQEARDERDTTKELLLASTQTANTLKASSEILQRQVTELKSKLEKEKVVYEAAVKKEKDIIHRLTATIQKERMAEESLRSEVEELTAELMKAAQFEEAYYSLSEEVESLVARNALAEDEAQKLSQFNAEILGHHNPAQRIMYVERIRNELADTKQKLSSSIRTNEVANTLNQELQQELDMYKSVMVPHENKPKTNMTRVTRPPLTSLNQSST</sequence>
<keyword evidence="4" id="KW-1185">Reference proteome</keyword>
<feature type="region of interest" description="Disordered" evidence="2">
    <location>
        <begin position="595"/>
        <end position="615"/>
    </location>
</feature>
<organism evidence="3 4">
    <name type="scientific">Marasmiellus scandens</name>
    <dbReference type="NCBI Taxonomy" id="2682957"/>
    <lineage>
        <taxon>Eukaryota</taxon>
        <taxon>Fungi</taxon>
        <taxon>Dikarya</taxon>
        <taxon>Basidiomycota</taxon>
        <taxon>Agaricomycotina</taxon>
        <taxon>Agaricomycetes</taxon>
        <taxon>Agaricomycetidae</taxon>
        <taxon>Agaricales</taxon>
        <taxon>Marasmiineae</taxon>
        <taxon>Omphalotaceae</taxon>
        <taxon>Marasmiellus</taxon>
    </lineage>
</organism>
<feature type="compositionally biased region" description="Polar residues" evidence="2">
    <location>
        <begin position="596"/>
        <end position="615"/>
    </location>
</feature>
<evidence type="ECO:0000256" key="1">
    <source>
        <dbReference type="SAM" id="Coils"/>
    </source>
</evidence>
<proteinExistence type="predicted"/>
<gene>
    <name evidence="3" type="ORF">VKT23_000720</name>
</gene>